<accession>A0ABY5P7K7</accession>
<dbReference type="SUPFAM" id="SSF56300">
    <property type="entry name" value="Metallo-dependent phosphatases"/>
    <property type="match status" value="1"/>
</dbReference>
<dbReference type="Pfam" id="PF00149">
    <property type="entry name" value="Metallophos"/>
    <property type="match status" value="1"/>
</dbReference>
<evidence type="ECO:0000313" key="3">
    <source>
        <dbReference type="Proteomes" id="UP001315967"/>
    </source>
</evidence>
<dbReference type="PANTHER" id="PTHR31302:SF22">
    <property type="entry name" value="PHOSPHOESTERASE"/>
    <property type="match status" value="1"/>
</dbReference>
<organism evidence="2 3">
    <name type="scientific">Fundicoccus culcitae</name>
    <dbReference type="NCBI Taxonomy" id="2969821"/>
    <lineage>
        <taxon>Bacteria</taxon>
        <taxon>Bacillati</taxon>
        <taxon>Bacillota</taxon>
        <taxon>Bacilli</taxon>
        <taxon>Lactobacillales</taxon>
        <taxon>Aerococcaceae</taxon>
        <taxon>Fundicoccus</taxon>
    </lineage>
</organism>
<dbReference type="RefSeq" id="WP_313793895.1">
    <property type="nucleotide sequence ID" value="NZ_CP102453.1"/>
</dbReference>
<dbReference type="Proteomes" id="UP001315967">
    <property type="component" value="Chromosome"/>
</dbReference>
<name>A0ABY5P7K7_9LACT</name>
<dbReference type="PANTHER" id="PTHR31302">
    <property type="entry name" value="TRANSMEMBRANE PROTEIN WITH METALLOPHOSPHOESTERASE DOMAIN-RELATED"/>
    <property type="match status" value="1"/>
</dbReference>
<dbReference type="InterPro" id="IPR004843">
    <property type="entry name" value="Calcineurin-like_PHP"/>
</dbReference>
<protein>
    <submittedName>
        <fullName evidence="2">Metallophosphoesterase</fullName>
    </submittedName>
</protein>
<sequence length="270" mass="31422">MRLGFISDLHIDVNPQATAEDYFDALVEIIKQMRLDMFFIGGDVANHYSLTLSFVENLQTQLHIPVYFIPGNHDYWQMEGIELTGNQIHTKFVQHPQSLLNKPLKLNLDVGLVGHVAWYNHAYHAPGFSEAELDAGKYRHGRWQDKAYIEWEQSDKELSSQFAKEIQADIEAVGSKQIILLTHMITYPGFVVPMPHKVFDFFNAFIATDDILPFYHHYPITHSIMGHVHFRAQRDYQQTKMIVNSLGYGRQWWTKSLREELKQSIYVINV</sequence>
<proteinExistence type="predicted"/>
<dbReference type="EMBL" id="CP102453">
    <property type="protein sequence ID" value="UUX34393.1"/>
    <property type="molecule type" value="Genomic_DNA"/>
</dbReference>
<dbReference type="InterPro" id="IPR029052">
    <property type="entry name" value="Metallo-depent_PP-like"/>
</dbReference>
<dbReference type="InterPro" id="IPR051158">
    <property type="entry name" value="Metallophosphoesterase_sf"/>
</dbReference>
<evidence type="ECO:0000313" key="2">
    <source>
        <dbReference type="EMBL" id="UUX34393.1"/>
    </source>
</evidence>
<evidence type="ECO:0000259" key="1">
    <source>
        <dbReference type="Pfam" id="PF00149"/>
    </source>
</evidence>
<dbReference type="InterPro" id="IPR022302">
    <property type="entry name" value="Phosphoesterase_putative"/>
</dbReference>
<reference evidence="2 3" key="1">
    <citation type="submission" date="2022-08" db="EMBL/GenBank/DDBJ databases">
        <title>Aerococcaceae sp. nov isolated from spoiled eye mask.</title>
        <authorList>
            <person name="Zhou G."/>
            <person name="Xie X.-B."/>
            <person name="Shi Q.-S."/>
            <person name="Wang Y.-S."/>
            <person name="Wen X."/>
            <person name="Peng H."/>
            <person name="Yang X.-J."/>
            <person name="Tao H.-B."/>
            <person name="Huang X.-M."/>
        </authorList>
    </citation>
    <scope>NUCLEOTIDE SEQUENCE [LARGE SCALE GENOMIC DNA]</scope>
    <source>
        <strain evidence="3">DM20194951</strain>
    </source>
</reference>
<dbReference type="Gene3D" id="3.60.21.10">
    <property type="match status" value="1"/>
</dbReference>
<feature type="domain" description="Calcineurin-like phosphoesterase" evidence="1">
    <location>
        <begin position="1"/>
        <end position="229"/>
    </location>
</feature>
<dbReference type="NCBIfam" id="TIGR03729">
    <property type="entry name" value="acc_ester"/>
    <property type="match status" value="1"/>
</dbReference>
<gene>
    <name evidence="2" type="ORF">NRE15_01720</name>
</gene>
<keyword evidence="3" id="KW-1185">Reference proteome</keyword>